<organism evidence="3 4">
    <name type="scientific">Desulfofundulus thermobenzoicus</name>
    <dbReference type="NCBI Taxonomy" id="29376"/>
    <lineage>
        <taxon>Bacteria</taxon>
        <taxon>Bacillati</taxon>
        <taxon>Bacillota</taxon>
        <taxon>Clostridia</taxon>
        <taxon>Eubacteriales</taxon>
        <taxon>Peptococcaceae</taxon>
        <taxon>Desulfofundulus</taxon>
    </lineage>
</organism>
<proteinExistence type="predicted"/>
<gene>
    <name evidence="3" type="ORF">GFC01_10800</name>
</gene>
<dbReference type="InterPro" id="IPR012495">
    <property type="entry name" value="TadE-like_dom"/>
</dbReference>
<evidence type="ECO:0000313" key="3">
    <source>
        <dbReference type="EMBL" id="MQL52742.1"/>
    </source>
</evidence>
<dbReference type="EMBL" id="WHYR01000028">
    <property type="protein sequence ID" value="MQL52742.1"/>
    <property type="molecule type" value="Genomic_DNA"/>
</dbReference>
<evidence type="ECO:0000259" key="2">
    <source>
        <dbReference type="Pfam" id="PF07811"/>
    </source>
</evidence>
<accession>A0A6N7IRS0</accession>
<dbReference type="AlphaFoldDB" id="A0A6N7IRS0"/>
<dbReference type="Pfam" id="PF07811">
    <property type="entry name" value="TadE"/>
    <property type="match status" value="1"/>
</dbReference>
<protein>
    <recommendedName>
        <fullName evidence="2">TadE-like domain-containing protein</fullName>
    </recommendedName>
</protein>
<evidence type="ECO:0000256" key="1">
    <source>
        <dbReference type="SAM" id="Phobius"/>
    </source>
</evidence>
<evidence type="ECO:0000313" key="4">
    <source>
        <dbReference type="Proteomes" id="UP000441717"/>
    </source>
</evidence>
<feature type="domain" description="TadE-like" evidence="2">
    <location>
        <begin position="18"/>
        <end position="56"/>
    </location>
</feature>
<sequence length="161" mass="18084">MEVVSITRFLKSEQGYILEFVLFMGFLFYCVFGILVYGMYTNSQSVCISAAREAARTLAVTHDMNQSKSRAAEVIQTTLYTGARIGGSRPGEPRKAFDPYSPNPSHPDVVLQDDGTYCRAWVYYHMPNAVPGLPKLLDKRASFLSRYITTGGYAVFKREVQ</sequence>
<name>A0A6N7IRS0_9FIRM</name>
<comment type="caution">
    <text evidence="3">The sequence shown here is derived from an EMBL/GenBank/DDBJ whole genome shotgun (WGS) entry which is preliminary data.</text>
</comment>
<dbReference type="Proteomes" id="UP000441717">
    <property type="component" value="Unassembled WGS sequence"/>
</dbReference>
<keyword evidence="4" id="KW-1185">Reference proteome</keyword>
<keyword evidence="1" id="KW-1133">Transmembrane helix</keyword>
<feature type="transmembrane region" description="Helical" evidence="1">
    <location>
        <begin position="20"/>
        <end position="40"/>
    </location>
</feature>
<keyword evidence="1" id="KW-0472">Membrane</keyword>
<dbReference type="OrthoDB" id="1724660at2"/>
<keyword evidence="1" id="KW-0812">Transmembrane</keyword>
<reference evidence="3 4" key="1">
    <citation type="submission" date="2019-10" db="EMBL/GenBank/DDBJ databases">
        <title>Comparative genomics of sulfur disproportionating microorganisms.</title>
        <authorList>
            <person name="Ward L.M."/>
            <person name="Bertran E."/>
            <person name="Johnston D."/>
        </authorList>
    </citation>
    <scope>NUCLEOTIDE SEQUENCE [LARGE SCALE GENOMIC DNA]</scope>
    <source>
        <strain evidence="3 4">DSM 14055</strain>
    </source>
</reference>